<dbReference type="EMBL" id="LGRX02006063">
    <property type="protein sequence ID" value="KAK3277529.1"/>
    <property type="molecule type" value="Genomic_DNA"/>
</dbReference>
<name>A0AAE0GG13_9CHLO</name>
<gene>
    <name evidence="1" type="ORF">CYMTET_14469</name>
</gene>
<sequence length="202" mass="22340">MVHVPSIGFNVPSWTPFSRFGKSRKFALSRKPIRNLSYHKTLSTLVRRSCSSGATFVLSGVFSQAISTGRVDDGRLLLSQATYGGLMGPVLHIWYGMLSAAFPGQLARATFHCATWIPLVCHSHHAWSLSMGKRFPLAASWQSARREAPRKAAIGISIWFPINLYLFQCPLSQQVYLTNAVQLAWFAILASTTGRKGQDKPS</sequence>
<keyword evidence="2" id="KW-1185">Reference proteome</keyword>
<protein>
    <submittedName>
        <fullName evidence="1">Uncharacterized protein</fullName>
    </submittedName>
</protein>
<evidence type="ECO:0000313" key="1">
    <source>
        <dbReference type="EMBL" id="KAK3277529.1"/>
    </source>
</evidence>
<dbReference type="Proteomes" id="UP001190700">
    <property type="component" value="Unassembled WGS sequence"/>
</dbReference>
<comment type="caution">
    <text evidence="1">The sequence shown here is derived from an EMBL/GenBank/DDBJ whole genome shotgun (WGS) entry which is preliminary data.</text>
</comment>
<organism evidence="1 2">
    <name type="scientific">Cymbomonas tetramitiformis</name>
    <dbReference type="NCBI Taxonomy" id="36881"/>
    <lineage>
        <taxon>Eukaryota</taxon>
        <taxon>Viridiplantae</taxon>
        <taxon>Chlorophyta</taxon>
        <taxon>Pyramimonadophyceae</taxon>
        <taxon>Pyramimonadales</taxon>
        <taxon>Pyramimonadaceae</taxon>
        <taxon>Cymbomonas</taxon>
    </lineage>
</organism>
<accession>A0AAE0GG13</accession>
<proteinExistence type="predicted"/>
<reference evidence="1 2" key="1">
    <citation type="journal article" date="2015" name="Genome Biol. Evol.">
        <title>Comparative Genomics of a Bacterivorous Green Alga Reveals Evolutionary Causalities and Consequences of Phago-Mixotrophic Mode of Nutrition.</title>
        <authorList>
            <person name="Burns J.A."/>
            <person name="Paasch A."/>
            <person name="Narechania A."/>
            <person name="Kim E."/>
        </authorList>
    </citation>
    <scope>NUCLEOTIDE SEQUENCE [LARGE SCALE GENOMIC DNA]</scope>
    <source>
        <strain evidence="1 2">PLY_AMNH</strain>
    </source>
</reference>
<dbReference type="AlphaFoldDB" id="A0AAE0GG13"/>
<evidence type="ECO:0000313" key="2">
    <source>
        <dbReference type="Proteomes" id="UP001190700"/>
    </source>
</evidence>